<protein>
    <submittedName>
        <fullName evidence="4">Glycosyltransferases involved in cell wall biogenesis</fullName>
    </submittedName>
</protein>
<accession>D4MVZ7</accession>
<name>D4MVZ7_ANAHA</name>
<gene>
    <name evidence="4" type="ORF">CL2_27540</name>
</gene>
<dbReference type="Pfam" id="PF00535">
    <property type="entry name" value="Glycos_transf_2"/>
    <property type="match status" value="1"/>
</dbReference>
<evidence type="ECO:0000256" key="1">
    <source>
        <dbReference type="ARBA" id="ARBA00022676"/>
    </source>
</evidence>
<feature type="domain" description="Glycosyltransferase 2-like" evidence="3">
    <location>
        <begin position="7"/>
        <end position="178"/>
    </location>
</feature>
<sequence>MQNYFITVIIPVYNAEQYIERAVKSLLDQTTKEIEIILVDDGSKDASGKICDKYKQLENVKVIHKENGGACTARNIGLANASGKYVSFVDSDDFMDTDAYEKIINILKHNEADILDFGWRYISETGEKTENFHKNPKNKLLNKKYIKTQILPPLLNLLEDRANFVFDFAWNKIYKKEIIDQYQIKFDERRNTWEDRIFVVEFLRYCDNYYCMDECFYNYVSVQESLSRRYNAQYLELILKNYNLYVQLFGKEYDFSSQYVIDYWSNSIENVIIQQLKVKNQHKEVIENITNILKEPQVKYWFKNRNKKDEKINEYFKKNQYDRIIEIYEKRLLDIQKNEKKMARKQKLKSFVRRLIKE</sequence>
<dbReference type="PATRIC" id="fig|245018.3.peg.154"/>
<dbReference type="EMBL" id="FP929061">
    <property type="protein sequence ID" value="CBL39563.1"/>
    <property type="molecule type" value="Genomic_DNA"/>
</dbReference>
<dbReference type="RefSeq" id="WP_008393221.1">
    <property type="nucleotide sequence ID" value="NC_021016.1"/>
</dbReference>
<evidence type="ECO:0000313" key="5">
    <source>
        <dbReference type="Proteomes" id="UP000008960"/>
    </source>
</evidence>
<dbReference type="KEGG" id="bprl:CL2_27540"/>
<evidence type="ECO:0000256" key="2">
    <source>
        <dbReference type="ARBA" id="ARBA00022679"/>
    </source>
</evidence>
<proteinExistence type="predicted"/>
<dbReference type="AlphaFoldDB" id="D4MVZ7"/>
<dbReference type="GO" id="GO:0016757">
    <property type="term" value="F:glycosyltransferase activity"/>
    <property type="evidence" value="ECO:0007669"/>
    <property type="project" value="UniProtKB-KW"/>
</dbReference>
<dbReference type="InterPro" id="IPR001173">
    <property type="entry name" value="Glyco_trans_2-like"/>
</dbReference>
<reference evidence="4 5" key="2">
    <citation type="submission" date="2010-03" db="EMBL/GenBank/DDBJ databases">
        <authorList>
            <person name="Pajon A."/>
        </authorList>
    </citation>
    <scope>NUCLEOTIDE SEQUENCE [LARGE SCALE GENOMIC DNA]</scope>
    <source>
        <strain evidence="4 5">SSC/2</strain>
    </source>
</reference>
<dbReference type="PANTHER" id="PTHR22916">
    <property type="entry name" value="GLYCOSYLTRANSFERASE"/>
    <property type="match status" value="1"/>
</dbReference>
<dbReference type="Proteomes" id="UP000008960">
    <property type="component" value="Chromosome"/>
</dbReference>
<keyword evidence="2 4" id="KW-0808">Transferase</keyword>
<dbReference type="PANTHER" id="PTHR22916:SF51">
    <property type="entry name" value="GLYCOSYLTRANSFERASE EPSH-RELATED"/>
    <property type="match status" value="1"/>
</dbReference>
<dbReference type="Gene3D" id="3.90.550.10">
    <property type="entry name" value="Spore Coat Polysaccharide Biosynthesis Protein SpsA, Chain A"/>
    <property type="match status" value="1"/>
</dbReference>
<evidence type="ECO:0000259" key="3">
    <source>
        <dbReference type="Pfam" id="PF00535"/>
    </source>
</evidence>
<dbReference type="SUPFAM" id="SSF53448">
    <property type="entry name" value="Nucleotide-diphospho-sugar transferases"/>
    <property type="match status" value="1"/>
</dbReference>
<reference evidence="4 5" key="1">
    <citation type="submission" date="2010-03" db="EMBL/GenBank/DDBJ databases">
        <title>The genome sequence of Clostridiales sp. SSC/2.</title>
        <authorList>
            <consortium name="metaHIT consortium -- http://www.metahit.eu/"/>
            <person name="Pajon A."/>
            <person name="Turner K."/>
            <person name="Parkhill J."/>
            <person name="Duncan S."/>
            <person name="Flint H."/>
        </authorList>
    </citation>
    <scope>NUCLEOTIDE SEQUENCE [LARGE SCALE GENOMIC DNA]</scope>
    <source>
        <strain evidence="4 5">SSC/2</strain>
    </source>
</reference>
<organism evidence="4 5">
    <name type="scientific">Anaerostipes hadrus</name>
    <dbReference type="NCBI Taxonomy" id="649756"/>
    <lineage>
        <taxon>Bacteria</taxon>
        <taxon>Bacillati</taxon>
        <taxon>Bacillota</taxon>
        <taxon>Clostridia</taxon>
        <taxon>Lachnospirales</taxon>
        <taxon>Lachnospiraceae</taxon>
        <taxon>Anaerostipes</taxon>
    </lineage>
</organism>
<evidence type="ECO:0000313" key="4">
    <source>
        <dbReference type="EMBL" id="CBL39563.1"/>
    </source>
</evidence>
<keyword evidence="1" id="KW-0328">Glycosyltransferase</keyword>
<dbReference type="CAZy" id="GT2">
    <property type="family name" value="Glycosyltransferase Family 2"/>
</dbReference>
<dbReference type="InterPro" id="IPR029044">
    <property type="entry name" value="Nucleotide-diphossugar_trans"/>
</dbReference>
<dbReference type="CDD" id="cd00761">
    <property type="entry name" value="Glyco_tranf_GTA_type"/>
    <property type="match status" value="1"/>
</dbReference>